<gene>
    <name evidence="9" type="ORF">FSB_LOCUS14318</name>
</gene>
<dbReference type="GO" id="GO:0004568">
    <property type="term" value="F:chitinase activity"/>
    <property type="evidence" value="ECO:0007669"/>
    <property type="project" value="InterPro"/>
</dbReference>
<evidence type="ECO:0000259" key="7">
    <source>
        <dbReference type="Pfam" id="PF13976"/>
    </source>
</evidence>
<dbReference type="Pfam" id="PF00182">
    <property type="entry name" value="Glyco_hydro_19"/>
    <property type="match status" value="1"/>
</dbReference>
<evidence type="ECO:0000256" key="3">
    <source>
        <dbReference type="ARBA" id="ARBA00023157"/>
    </source>
</evidence>
<evidence type="ECO:0000256" key="4">
    <source>
        <dbReference type="SAM" id="MobiDB-lite"/>
    </source>
</evidence>
<dbReference type="InterPro" id="IPR000726">
    <property type="entry name" value="Glyco_hydro_19_cat"/>
</dbReference>
<dbReference type="InterPro" id="IPR013103">
    <property type="entry name" value="RVT_2"/>
</dbReference>
<proteinExistence type="predicted"/>
<feature type="domain" description="Glycoside hydrolase family 19 catalytic" evidence="5">
    <location>
        <begin position="1052"/>
        <end position="1226"/>
    </location>
</feature>
<dbReference type="EMBL" id="OIVN01000850">
    <property type="protein sequence ID" value="SPC86436.1"/>
    <property type="molecule type" value="Genomic_DNA"/>
</dbReference>
<dbReference type="PANTHER" id="PTHR22595">
    <property type="entry name" value="CHITINASE-RELATED"/>
    <property type="match status" value="1"/>
</dbReference>
<feature type="domain" description="Reverse transcriptase Ty1/copia-type" evidence="6">
    <location>
        <begin position="616"/>
        <end position="849"/>
    </location>
</feature>
<dbReference type="InterPro" id="IPR057670">
    <property type="entry name" value="SH3_retrovirus"/>
</dbReference>
<evidence type="ECO:0000259" key="8">
    <source>
        <dbReference type="Pfam" id="PF25597"/>
    </source>
</evidence>
<reference evidence="9" key="1">
    <citation type="submission" date="2018-02" db="EMBL/GenBank/DDBJ databases">
        <authorList>
            <person name="Cohen D.B."/>
            <person name="Kent A.D."/>
        </authorList>
    </citation>
    <scope>NUCLEOTIDE SEQUENCE</scope>
</reference>
<dbReference type="CDD" id="cd09272">
    <property type="entry name" value="RNase_HI_RT_Ty1"/>
    <property type="match status" value="1"/>
</dbReference>
<evidence type="ECO:0000313" key="9">
    <source>
        <dbReference type="EMBL" id="SPC86436.1"/>
    </source>
</evidence>
<dbReference type="SUPFAM" id="SSF56672">
    <property type="entry name" value="DNA/RNA polymerases"/>
    <property type="match status" value="1"/>
</dbReference>
<evidence type="ECO:0000259" key="6">
    <source>
        <dbReference type="Pfam" id="PF07727"/>
    </source>
</evidence>
<dbReference type="InterPro" id="IPR025724">
    <property type="entry name" value="GAG-pre-integrase_dom"/>
</dbReference>
<evidence type="ECO:0008006" key="10">
    <source>
        <dbReference type="Google" id="ProtNLM"/>
    </source>
</evidence>
<feature type="region of interest" description="Disordered" evidence="4">
    <location>
        <begin position="523"/>
        <end position="589"/>
    </location>
</feature>
<dbReference type="GO" id="GO:0016998">
    <property type="term" value="P:cell wall macromolecule catabolic process"/>
    <property type="evidence" value="ECO:0007669"/>
    <property type="project" value="InterPro"/>
</dbReference>
<evidence type="ECO:0000256" key="1">
    <source>
        <dbReference type="ARBA" id="ARBA00022669"/>
    </source>
</evidence>
<keyword evidence="1" id="KW-0147">Chitin-binding</keyword>
<dbReference type="PANTHER" id="PTHR22595:SF176">
    <property type="entry name" value="CHITINASE-LIKE PROTEIN 2"/>
    <property type="match status" value="1"/>
</dbReference>
<feature type="compositionally biased region" description="Low complexity" evidence="4">
    <location>
        <begin position="570"/>
        <end position="581"/>
    </location>
</feature>
<keyword evidence="3" id="KW-1015">Disulfide bond</keyword>
<sequence length="1250" mass="138811">MEISSFSFYGNQHGRRNTFHPLHCTAALFRCLSCLRHCPAATVRNPVACAAKKLIHHRIDLLPPSVLPIPDSDNDTSAAVGKISRSSTQPRQNQPHQSLDAPPRAAQSSGAVTLGSPATGLRSRHLRRRWKDLGKHDPTAQESTSSEAGRAAQRSGRCQAFSATRPRASLTASESIPSSDAASFDPVSLTTPTYSIADLFCLLQSHDGQSSSSQVPTLLLSYLLLPLLIGSAMTVSYVGSISTPNLSVSDVFCVPKLHLNILSVGQLTELGLNMFFSSRGCLVQDSQTGQIVGTARKVRRLFELTSLHLPSSSVSAPVIAAFASIKLSYSHLGHVSLPRIQTLVSRGLLGSVSSSPFDCMPCQLGKQPTLPFNNRESIASATFDLIHSDIWGPSPVPTTQYSKAIKGEAALTTVYTINRYPLLVVQNTTPYERLFGTALNYSLLKVFGCVCFVLLQPHECIKLQPRSQLCCFLGYGFEEKGYRCYDPVAKRLRVSQHVVFWEHKMFYSLPLFSAGNSDSQADPLPNLFPEIPSPSAESVNPISDESPPADPSSDESPTADPTFDESPFSAPAANPVNTTAPKPRRSHRVSTLPSHLRDFHYFSAFATLHEPHTFPGKSAIGCKWVYKIKTRSDGTVDRYKARLVAKGFTQEYGIDYEETFSPVACLSSFRTLIAVSASRHWPLFQMDVKNVFLNGELTEEVYMQLPPGFSQPPGFSPKVCRLRRALYGLKQAPRAWFAKFSSTISQHGFSASSYDSALFFRRLDHGITLLLLYVDDMIITGDDVQGIQDLKRFLGQHFEMKDLGPLSYFLGLEVFSSSDGYYLTQAKYTSDLISRAEITDNKIVDTPIEYNNRLNTHDGEPLPDATLYRHSYKKQSVVARSSTEAEYRALANTTAELLWLCWLLQDLGIDCSTAVLIHCDNRNAIQIAHNDVFHERTKHIEIDCHFVRHHLLQGTLQLRSVSSQDQLADIFTKPMPPGHFRDLISKLNRPPSPLNRRSPCPERAAAPNPSLYRHSQSVPQPPPTPSSPFFSRHSSDPLRGSRFLSDLGLKRFSRHSSHPLRGADKVASREPLAWGLCYNKEMNSNSYYCDEHYNNTYPCAHGVAYYGRGALPIYWNYNYGEAGKALKVDLLNHPEYIEQNATLAFQVAIWRWMTPIKEHQPSAHDVFIGYWKPTKNDTLAKRVSGFGATMNVLYGDLVCGEDDNESMNNIISHYLYYLDLMGVGREEAGPQQVLSCAQQVAFNPFSSSSP</sequence>
<dbReference type="GO" id="GO:0006032">
    <property type="term" value="P:chitin catabolic process"/>
    <property type="evidence" value="ECO:0007669"/>
    <property type="project" value="InterPro"/>
</dbReference>
<evidence type="ECO:0000259" key="5">
    <source>
        <dbReference type="Pfam" id="PF00182"/>
    </source>
</evidence>
<dbReference type="Pfam" id="PF07727">
    <property type="entry name" value="RVT_2"/>
    <property type="match status" value="1"/>
</dbReference>
<organism evidence="9">
    <name type="scientific">Fagus sylvatica</name>
    <name type="common">Beechnut</name>
    <dbReference type="NCBI Taxonomy" id="28930"/>
    <lineage>
        <taxon>Eukaryota</taxon>
        <taxon>Viridiplantae</taxon>
        <taxon>Streptophyta</taxon>
        <taxon>Embryophyta</taxon>
        <taxon>Tracheophyta</taxon>
        <taxon>Spermatophyta</taxon>
        <taxon>Magnoliopsida</taxon>
        <taxon>eudicotyledons</taxon>
        <taxon>Gunneridae</taxon>
        <taxon>Pentapetalae</taxon>
        <taxon>rosids</taxon>
        <taxon>fabids</taxon>
        <taxon>Fagales</taxon>
        <taxon>Fagaceae</taxon>
        <taxon>Fagus</taxon>
    </lineage>
</organism>
<dbReference type="FunFam" id="3.30.20.10:FF:000001">
    <property type="entry name" value="Endochitinase (Chitinase)"/>
    <property type="match status" value="1"/>
</dbReference>
<dbReference type="Pfam" id="PF13976">
    <property type="entry name" value="gag_pre-integrs"/>
    <property type="match status" value="1"/>
</dbReference>
<feature type="region of interest" description="Disordered" evidence="4">
    <location>
        <begin position="981"/>
        <end position="1035"/>
    </location>
</feature>
<dbReference type="InterPro" id="IPR023346">
    <property type="entry name" value="Lysozyme-like_dom_sf"/>
</dbReference>
<dbReference type="Gene3D" id="3.30.20.10">
    <property type="entry name" value="Endochitinase, domain 2"/>
    <property type="match status" value="1"/>
</dbReference>
<dbReference type="SUPFAM" id="SSF53955">
    <property type="entry name" value="Lysozyme-like"/>
    <property type="match status" value="1"/>
</dbReference>
<feature type="compositionally biased region" description="Polar residues" evidence="4">
    <location>
        <begin position="170"/>
        <end position="181"/>
    </location>
</feature>
<protein>
    <recommendedName>
        <fullName evidence="10">Glycoside hydrolase family 19 catalytic domain-containing protein</fullName>
    </recommendedName>
</protein>
<feature type="domain" description="Retroviral polymerase SH3-like" evidence="8">
    <location>
        <begin position="449"/>
        <end position="507"/>
    </location>
</feature>
<dbReference type="GO" id="GO:0006952">
    <property type="term" value="P:defense response"/>
    <property type="evidence" value="ECO:0007669"/>
    <property type="project" value="UniProtKB-KW"/>
</dbReference>
<keyword evidence="2" id="KW-0611">Plant defense</keyword>
<accession>A0A2N9F669</accession>
<dbReference type="Gene3D" id="1.10.530.10">
    <property type="match status" value="1"/>
</dbReference>
<name>A0A2N9F669_FAGSY</name>
<dbReference type="InterPro" id="IPR043502">
    <property type="entry name" value="DNA/RNA_pol_sf"/>
</dbReference>
<dbReference type="Pfam" id="PF25597">
    <property type="entry name" value="SH3_retrovirus"/>
    <property type="match status" value="1"/>
</dbReference>
<feature type="compositionally biased region" description="Polar residues" evidence="4">
    <location>
        <begin position="84"/>
        <end position="97"/>
    </location>
</feature>
<dbReference type="AlphaFoldDB" id="A0A2N9F669"/>
<dbReference type="CDD" id="cd00325">
    <property type="entry name" value="chitinase_GH19"/>
    <property type="match status" value="1"/>
</dbReference>
<feature type="domain" description="GAG-pre-integrase" evidence="7">
    <location>
        <begin position="301"/>
        <end position="367"/>
    </location>
</feature>
<evidence type="ECO:0000256" key="2">
    <source>
        <dbReference type="ARBA" id="ARBA00022821"/>
    </source>
</evidence>
<dbReference type="GO" id="GO:0008061">
    <property type="term" value="F:chitin binding"/>
    <property type="evidence" value="ECO:0007669"/>
    <property type="project" value="UniProtKB-KW"/>
</dbReference>
<feature type="region of interest" description="Disordered" evidence="4">
    <location>
        <begin position="65"/>
        <end position="184"/>
    </location>
</feature>